<evidence type="ECO:0000256" key="4">
    <source>
        <dbReference type="SAM" id="SignalP"/>
    </source>
</evidence>
<dbReference type="InterPro" id="IPR055372">
    <property type="entry name" value="CBM96"/>
</dbReference>
<dbReference type="EMBL" id="JAGKSP010000007">
    <property type="protein sequence ID" value="MBP3964656.1"/>
    <property type="molecule type" value="Genomic_DNA"/>
</dbReference>
<name>A0ABS5CFM0_9BACL</name>
<feature type="domain" description="Carbohydrate-binding module family 96" evidence="5">
    <location>
        <begin position="32"/>
        <end position="174"/>
    </location>
</feature>
<protein>
    <submittedName>
        <fullName evidence="6">DNRLRE domain-containing protein</fullName>
    </submittedName>
</protein>
<feature type="signal peptide" evidence="4">
    <location>
        <begin position="1"/>
        <end position="21"/>
    </location>
</feature>
<evidence type="ECO:0000256" key="3">
    <source>
        <dbReference type="ARBA" id="ARBA00022729"/>
    </source>
</evidence>
<accession>A0ABS5CFM0</accession>
<dbReference type="Proteomes" id="UP000673394">
    <property type="component" value="Unassembled WGS sequence"/>
</dbReference>
<comment type="caution">
    <text evidence="6">The sequence shown here is derived from an EMBL/GenBank/DDBJ whole genome shotgun (WGS) entry which is preliminary data.</text>
</comment>
<reference evidence="6 7" key="1">
    <citation type="submission" date="2021-04" db="EMBL/GenBank/DDBJ databases">
        <title>Paenibacillus sp. DLE-14 whole genome sequence.</title>
        <authorList>
            <person name="Ham Y.J."/>
        </authorList>
    </citation>
    <scope>NUCLEOTIDE SEQUENCE [LARGE SCALE GENOMIC DNA]</scope>
    <source>
        <strain evidence="6 7">DLE-14</strain>
    </source>
</reference>
<dbReference type="RefSeq" id="WP_210660407.1">
    <property type="nucleotide sequence ID" value="NZ_JAGKSP010000007.1"/>
</dbReference>
<evidence type="ECO:0000256" key="1">
    <source>
        <dbReference type="ARBA" id="ARBA00004613"/>
    </source>
</evidence>
<feature type="chain" id="PRO_5045443579" evidence="4">
    <location>
        <begin position="22"/>
        <end position="708"/>
    </location>
</feature>
<evidence type="ECO:0000259" key="5">
    <source>
        <dbReference type="Pfam" id="PF24517"/>
    </source>
</evidence>
<gene>
    <name evidence="6" type="ORF">I8J30_18205</name>
</gene>
<proteinExistence type="predicted"/>
<dbReference type="Pfam" id="PF24517">
    <property type="entry name" value="CBM96"/>
    <property type="match status" value="2"/>
</dbReference>
<evidence type="ECO:0000313" key="6">
    <source>
        <dbReference type="EMBL" id="MBP3964656.1"/>
    </source>
</evidence>
<dbReference type="NCBIfam" id="NF033679">
    <property type="entry name" value="DNRLRE_dom"/>
    <property type="match status" value="2"/>
</dbReference>
<organism evidence="6 7">
    <name type="scientific">Paenibacillus lignilyticus</name>
    <dbReference type="NCBI Taxonomy" id="1172615"/>
    <lineage>
        <taxon>Bacteria</taxon>
        <taxon>Bacillati</taxon>
        <taxon>Bacillota</taxon>
        <taxon>Bacilli</taxon>
        <taxon>Bacillales</taxon>
        <taxon>Paenibacillaceae</taxon>
        <taxon>Paenibacillus</taxon>
    </lineage>
</organism>
<sequence length="708" mass="76401">MRKWLSIVLAIALIWSFTAYRDDTTVMAATDITLNPVADTDTQSDVAAGTNATLNVSQWNNLFTKFSLSGVPSSIASAKVRIYHATHTANHNLIVNGASTESWSEGSAKPSLGSQINTKAVSAVGYVELDVTAAVQSKLSTASSSVTFGFSTNIGSWEVYQSRESSNKPVLVITPNTTSSTSTLNPVADTDTQSDVAAGTNATLNVSQWNNLFTKFSLSGISSTISNAKVRIYHNSHAANHTLIVNGASTESWSEGGAKPTLGTQIATKSVTANGYVEFDVTAAVQSKLSAASSSVTFGFSSNIGGWEVYQSRESGTKPELIITTGTGGGTNPPGGGTGTMKIGTNFWFMGTWSGETPFKTTVNWATAYANGDDVWNPTFISELAPYSTLRFMDWGGTNNSKVQTWSQRRLPNDSVNSDIGYIGPTDPIRAGLAYEWMIDLCNRTNKDMWVTLPHMADNNYANQLAQLIKSKLNPALKVYVEYSNETWNGGFSQFQYTLDQGVAQGLPGSNQWYQGGAFSLYRSVQIWNQFATVYGSEMAARVVRVASFSGNYDIFDQGYANVVNSSTWNPTNQKADMIAIAPYVGSGLDGASANIQSQFHADIDATFTDRVLTAVAIAQKYNVKLGCYEGGQHLLTNADQWSGNQNIYTEYTYMLNKFAPYFVLYNHYAHAGSWSSGGAWGAKAFTGQSNASAPKYRAIVDWVAAHP</sequence>
<feature type="domain" description="Carbohydrate-binding module family 96" evidence="5">
    <location>
        <begin position="181"/>
        <end position="325"/>
    </location>
</feature>
<comment type="subcellular location">
    <subcellularLocation>
        <location evidence="1">Secreted</location>
    </subcellularLocation>
</comment>
<keyword evidence="2" id="KW-0964">Secreted</keyword>
<keyword evidence="3 4" id="KW-0732">Signal</keyword>
<evidence type="ECO:0000256" key="2">
    <source>
        <dbReference type="ARBA" id="ARBA00022525"/>
    </source>
</evidence>
<evidence type="ECO:0000313" key="7">
    <source>
        <dbReference type="Proteomes" id="UP000673394"/>
    </source>
</evidence>
<keyword evidence="7" id="KW-1185">Reference proteome</keyword>